<accession>A0A4C1VKG7</accession>
<organism evidence="2 3">
    <name type="scientific">Eumeta variegata</name>
    <name type="common">Bagworm moth</name>
    <name type="synonym">Eumeta japonica</name>
    <dbReference type="NCBI Taxonomy" id="151549"/>
    <lineage>
        <taxon>Eukaryota</taxon>
        <taxon>Metazoa</taxon>
        <taxon>Ecdysozoa</taxon>
        <taxon>Arthropoda</taxon>
        <taxon>Hexapoda</taxon>
        <taxon>Insecta</taxon>
        <taxon>Pterygota</taxon>
        <taxon>Neoptera</taxon>
        <taxon>Endopterygota</taxon>
        <taxon>Lepidoptera</taxon>
        <taxon>Glossata</taxon>
        <taxon>Ditrysia</taxon>
        <taxon>Tineoidea</taxon>
        <taxon>Psychidae</taxon>
        <taxon>Oiketicinae</taxon>
        <taxon>Eumeta</taxon>
    </lineage>
</organism>
<proteinExistence type="predicted"/>
<dbReference type="OrthoDB" id="16066at2759"/>
<dbReference type="Proteomes" id="UP000299102">
    <property type="component" value="Unassembled WGS sequence"/>
</dbReference>
<evidence type="ECO:0000313" key="3">
    <source>
        <dbReference type="Proteomes" id="UP000299102"/>
    </source>
</evidence>
<reference evidence="2 3" key="1">
    <citation type="journal article" date="2019" name="Commun. Biol.">
        <title>The bagworm genome reveals a unique fibroin gene that provides high tensile strength.</title>
        <authorList>
            <person name="Kono N."/>
            <person name="Nakamura H."/>
            <person name="Ohtoshi R."/>
            <person name="Tomita M."/>
            <person name="Numata K."/>
            <person name="Arakawa K."/>
        </authorList>
    </citation>
    <scope>NUCLEOTIDE SEQUENCE [LARGE SCALE GENOMIC DNA]</scope>
</reference>
<gene>
    <name evidence="2" type="ORF">EVAR_26681_1</name>
</gene>
<evidence type="ECO:0000313" key="2">
    <source>
        <dbReference type="EMBL" id="GBP39598.1"/>
    </source>
</evidence>
<name>A0A4C1VKG7_EUMVA</name>
<feature type="compositionally biased region" description="Basic and acidic residues" evidence="1">
    <location>
        <begin position="344"/>
        <end position="360"/>
    </location>
</feature>
<dbReference type="AlphaFoldDB" id="A0A4C1VKG7"/>
<dbReference type="EMBL" id="BGZK01000368">
    <property type="protein sequence ID" value="GBP39598.1"/>
    <property type="molecule type" value="Genomic_DNA"/>
</dbReference>
<keyword evidence="3" id="KW-1185">Reference proteome</keyword>
<protein>
    <submittedName>
        <fullName evidence="2">Uncharacterized protein</fullName>
    </submittedName>
</protein>
<comment type="caution">
    <text evidence="2">The sequence shown here is derived from an EMBL/GenBank/DDBJ whole genome shotgun (WGS) entry which is preliminary data.</text>
</comment>
<evidence type="ECO:0000256" key="1">
    <source>
        <dbReference type="SAM" id="MobiDB-lite"/>
    </source>
</evidence>
<sequence length="360" mass="40713">MAWPSVCVNRPTAQMGGRPSRGRVRDKQGQIKSLEVSDACVTRRARVRPLMIVPFTTAPLLIPSSFTLLIPIRIPHSIRTLASFSNSIPVSTTNHVSRLVCNFDSATGHGSVLRKDVANASSIKIKFGLHCSRMCNILAYKIQQDPRQDLSYRSLKRFKRFHLKWIVGGHASAYRRVPKDTYLSSSDLTRDIDTAVGGLTVLEWKGRVPFTFMSVSLLGGLTMPEWKGRVPLTRSHCERITIYSGFLTNRNRYRWQTQNCKRKGNKIQKLKSGSKLKTRQMSKSTVGLKLVSRVRSESELKTIQRPVLKRYENRNSESESEIELEIKNAIAIGIDVTQQQNDTSRTDCHPVEDGERDLST</sequence>
<feature type="region of interest" description="Disordered" evidence="1">
    <location>
        <begin position="337"/>
        <end position="360"/>
    </location>
</feature>